<evidence type="ECO:0000256" key="2">
    <source>
        <dbReference type="ARBA" id="ARBA00022448"/>
    </source>
</evidence>
<dbReference type="PANTHER" id="PTHR43166">
    <property type="entry name" value="AMINO ACID IMPORT ATP-BINDING PROTEIN"/>
    <property type="match status" value="1"/>
</dbReference>
<gene>
    <name evidence="10" type="ORF">SAMN04488127_1850</name>
</gene>
<keyword evidence="5 10" id="KW-0067">ATP-binding</keyword>
<dbReference type="STRING" id="426757.SAMN04488127_1850"/>
<evidence type="ECO:0000256" key="7">
    <source>
        <dbReference type="ARBA" id="ARBA00022970"/>
    </source>
</evidence>
<dbReference type="EMBL" id="FNZF01000003">
    <property type="protein sequence ID" value="SEJ45389.1"/>
    <property type="molecule type" value="Genomic_DNA"/>
</dbReference>
<name>A0A1H6YVY5_9BACL</name>
<keyword evidence="7" id="KW-0029">Amino-acid transport</keyword>
<accession>A0A1H6YVY5</accession>
<dbReference type="Proteomes" id="UP000199200">
    <property type="component" value="Unassembled WGS sequence"/>
</dbReference>
<dbReference type="PROSITE" id="PS00211">
    <property type="entry name" value="ABC_TRANSPORTER_1"/>
    <property type="match status" value="1"/>
</dbReference>
<dbReference type="InterPro" id="IPR003593">
    <property type="entry name" value="AAA+_ATPase"/>
</dbReference>
<dbReference type="OrthoDB" id="9802264at2"/>
<keyword evidence="2" id="KW-0813">Transport</keyword>
<dbReference type="InterPro" id="IPR018449">
    <property type="entry name" value="NIL_domain"/>
</dbReference>
<keyword evidence="11" id="KW-1185">Reference proteome</keyword>
<evidence type="ECO:0000313" key="11">
    <source>
        <dbReference type="Proteomes" id="UP000199200"/>
    </source>
</evidence>
<dbReference type="GO" id="GO:0016887">
    <property type="term" value="F:ATP hydrolysis activity"/>
    <property type="evidence" value="ECO:0007669"/>
    <property type="project" value="InterPro"/>
</dbReference>
<dbReference type="PANTHER" id="PTHR43166:SF30">
    <property type="entry name" value="METHIONINE IMPORT ATP-BINDING PROTEIN METN"/>
    <property type="match status" value="1"/>
</dbReference>
<dbReference type="PROSITE" id="PS50893">
    <property type="entry name" value="ABC_TRANSPORTER_2"/>
    <property type="match status" value="1"/>
</dbReference>
<evidence type="ECO:0000256" key="1">
    <source>
        <dbReference type="ARBA" id="ARBA00005417"/>
    </source>
</evidence>
<dbReference type="InterPro" id="IPR003439">
    <property type="entry name" value="ABC_transporter-like_ATP-bd"/>
</dbReference>
<dbReference type="FunFam" id="3.40.50.300:FF:000056">
    <property type="entry name" value="Cell division ATP-binding protein FtsE"/>
    <property type="match status" value="1"/>
</dbReference>
<dbReference type="GO" id="GO:0006865">
    <property type="term" value="P:amino acid transport"/>
    <property type="evidence" value="ECO:0007669"/>
    <property type="project" value="UniProtKB-KW"/>
</dbReference>
<evidence type="ECO:0000256" key="4">
    <source>
        <dbReference type="ARBA" id="ARBA00022741"/>
    </source>
</evidence>
<organism evidence="10 11">
    <name type="scientific">Bhargavaea ginsengi</name>
    <dbReference type="NCBI Taxonomy" id="426757"/>
    <lineage>
        <taxon>Bacteria</taxon>
        <taxon>Bacillati</taxon>
        <taxon>Bacillota</taxon>
        <taxon>Bacilli</taxon>
        <taxon>Bacillales</taxon>
        <taxon>Caryophanaceae</taxon>
        <taxon>Bhargavaea</taxon>
    </lineage>
</organism>
<evidence type="ECO:0000256" key="3">
    <source>
        <dbReference type="ARBA" id="ARBA00022475"/>
    </source>
</evidence>
<evidence type="ECO:0000256" key="5">
    <source>
        <dbReference type="ARBA" id="ARBA00022840"/>
    </source>
</evidence>
<dbReference type="InterPro" id="IPR027417">
    <property type="entry name" value="P-loop_NTPase"/>
</dbReference>
<keyword evidence="6" id="KW-1278">Translocase</keyword>
<proteinExistence type="inferred from homology"/>
<dbReference type="GO" id="GO:0005524">
    <property type="term" value="F:ATP binding"/>
    <property type="evidence" value="ECO:0007669"/>
    <property type="project" value="UniProtKB-KW"/>
</dbReference>
<dbReference type="InterPro" id="IPR041701">
    <property type="entry name" value="MetN_ABC"/>
</dbReference>
<dbReference type="AlphaFoldDB" id="A0A1H6YVY5"/>
<dbReference type="CDD" id="cd03258">
    <property type="entry name" value="ABC_MetN_methionine_transporter"/>
    <property type="match status" value="1"/>
</dbReference>
<evidence type="ECO:0000313" key="10">
    <source>
        <dbReference type="EMBL" id="SEJ45389.1"/>
    </source>
</evidence>
<sequence>MIELKNISKTFHDRKTKVDALKNINIEINEGEIFGIIGFSGAGKSTLLRIINLLEEPTSGEVSINGRNLLTLKERELRNVRKKIGIIFQQFHLLSSYNVFDNVAEILRMNGVSKQEINKKVKDLLLLVGLEDKANQYPANLSGGQKQRVGIARALAMDPDILLCDEATSALDPKTTDSILKLLLDINKKLGLTIVLITHEMDVIKKVCDRVAVMEKGEIVEQGTVLDIFSNPVQETTNHFVGNVYENMITEEMLSALRGDDPSYILRLAFRGDSALDPVLSEVASSYSVTSNIVHGSITYLKGTPLGILFVHLSGDADKLKQAISYLEEKVYRVEVIREISGKPKEVLV</sequence>
<evidence type="ECO:0000256" key="8">
    <source>
        <dbReference type="ARBA" id="ARBA00023136"/>
    </source>
</evidence>
<keyword evidence="8" id="KW-0472">Membrane</keyword>
<keyword evidence="3" id="KW-1003">Cell membrane</keyword>
<keyword evidence="4" id="KW-0547">Nucleotide-binding</keyword>
<dbReference type="SMART" id="SM00382">
    <property type="entry name" value="AAA"/>
    <property type="match status" value="1"/>
</dbReference>
<dbReference type="InterPro" id="IPR050086">
    <property type="entry name" value="MetN_ABC_transporter-like"/>
</dbReference>
<dbReference type="Pfam" id="PF00005">
    <property type="entry name" value="ABC_tran"/>
    <property type="match status" value="1"/>
</dbReference>
<dbReference type="Pfam" id="PF09383">
    <property type="entry name" value="NIL"/>
    <property type="match status" value="1"/>
</dbReference>
<dbReference type="InterPro" id="IPR045865">
    <property type="entry name" value="ACT-like_dom_sf"/>
</dbReference>
<protein>
    <submittedName>
        <fullName evidence="10">D-methionine transport system ATP-binding protein</fullName>
    </submittedName>
</protein>
<dbReference type="SMART" id="SM00930">
    <property type="entry name" value="NIL"/>
    <property type="match status" value="1"/>
</dbReference>
<reference evidence="11" key="1">
    <citation type="submission" date="2016-10" db="EMBL/GenBank/DDBJ databases">
        <authorList>
            <person name="Varghese N."/>
            <person name="Submissions S."/>
        </authorList>
    </citation>
    <scope>NUCLEOTIDE SEQUENCE [LARGE SCALE GENOMIC DNA]</scope>
    <source>
        <strain evidence="11">CGMCC 1.6763</strain>
    </source>
</reference>
<dbReference type="GO" id="GO:0005886">
    <property type="term" value="C:plasma membrane"/>
    <property type="evidence" value="ECO:0007669"/>
    <property type="project" value="UniProtKB-ARBA"/>
</dbReference>
<evidence type="ECO:0000256" key="6">
    <source>
        <dbReference type="ARBA" id="ARBA00022967"/>
    </source>
</evidence>
<feature type="domain" description="ABC transporter" evidence="9">
    <location>
        <begin position="2"/>
        <end position="241"/>
    </location>
</feature>
<dbReference type="Gene3D" id="3.40.50.300">
    <property type="entry name" value="P-loop containing nucleotide triphosphate hydrolases"/>
    <property type="match status" value="1"/>
</dbReference>
<dbReference type="SUPFAM" id="SSF55021">
    <property type="entry name" value="ACT-like"/>
    <property type="match status" value="1"/>
</dbReference>
<dbReference type="SUPFAM" id="SSF52540">
    <property type="entry name" value="P-loop containing nucleoside triphosphate hydrolases"/>
    <property type="match status" value="1"/>
</dbReference>
<dbReference type="InterPro" id="IPR017871">
    <property type="entry name" value="ABC_transporter-like_CS"/>
</dbReference>
<evidence type="ECO:0000259" key="9">
    <source>
        <dbReference type="PROSITE" id="PS50893"/>
    </source>
</evidence>
<dbReference type="RefSeq" id="WP_092052682.1">
    <property type="nucleotide sequence ID" value="NZ_FNZF01000003.1"/>
</dbReference>
<comment type="similarity">
    <text evidence="1">Belongs to the ABC transporter superfamily.</text>
</comment>
<dbReference type="Gene3D" id="3.30.70.260">
    <property type="match status" value="1"/>
</dbReference>